<keyword evidence="6 11" id="KW-0418">Kinase</keyword>
<evidence type="ECO:0000256" key="6">
    <source>
        <dbReference type="ARBA" id="ARBA00022777"/>
    </source>
</evidence>
<dbReference type="InterPro" id="IPR003594">
    <property type="entry name" value="HATPase_dom"/>
</dbReference>
<dbReference type="PANTHER" id="PTHR43065:SF10">
    <property type="entry name" value="PEROXIDE STRESS-ACTIVATED HISTIDINE KINASE MAK3"/>
    <property type="match status" value="1"/>
</dbReference>
<dbReference type="Proteomes" id="UP000009047">
    <property type="component" value="Chromosome"/>
</dbReference>
<evidence type="ECO:0000256" key="3">
    <source>
        <dbReference type="ARBA" id="ARBA00022553"/>
    </source>
</evidence>
<comment type="catalytic activity">
    <reaction evidence="1">
        <text>ATP + protein L-histidine = ADP + protein N-phospho-L-histidine.</text>
        <dbReference type="EC" id="2.7.13.3"/>
    </reaction>
</comment>
<dbReference type="PROSITE" id="PS50112">
    <property type="entry name" value="PAS"/>
    <property type="match status" value="1"/>
</dbReference>
<sequence length="398" mass="43748">MSRDPGKKTLINFDQTRSLLDRREVAEHILESLSDGLLLIDEDGDIVLANPAAAEILGVEMDHLARAGWAELFFDNPENVDFNQVVVHVLQDDQTQANRQVRYFRPDGQVRDLVVTTIVMKDGVSPAQEVSAVLVVVGDVTEMVKLHRSESELLQRSQRLAQEKAEGLDRLARAVAHEIRNPITSIGGLAKRLLTSVNPYGRDAQYLRRILDATERLETIVREVRDYADLPAPRPRPVDLGPWLAAQAENFRMEAAASKVELEVMGEVGQAGAAFARIDETMLERVLDMLFSNALDAMPGGGKLVIGLQLNGDLALITVTDSGKGVDPEELPYLFDPFYSTKADAVGMSLAIAKRVALEHHGDLSFESRSGQGATFTLQLPLCPHERDEQAEPVAESA</sequence>
<evidence type="ECO:0000313" key="12">
    <source>
        <dbReference type="Proteomes" id="UP000009047"/>
    </source>
</evidence>
<dbReference type="Pfam" id="PF02518">
    <property type="entry name" value="HATPase_c"/>
    <property type="match status" value="1"/>
</dbReference>
<dbReference type="CDD" id="cd00130">
    <property type="entry name" value="PAS"/>
    <property type="match status" value="1"/>
</dbReference>
<dbReference type="EMBL" id="CP002085">
    <property type="protein sequence ID" value="ADK86563.1"/>
    <property type="molecule type" value="Genomic_DNA"/>
</dbReference>
<reference evidence="11 12" key="1">
    <citation type="journal article" date="2010" name="Stand. Genomic Sci.">
        <title>Complete genome sequence of Desulfarculus baarsii type strain (2st14).</title>
        <authorList>
            <person name="Sun H."/>
            <person name="Spring S."/>
            <person name="Lapidus A."/>
            <person name="Davenport K."/>
            <person name="Del Rio T.G."/>
            <person name="Tice H."/>
            <person name="Nolan M."/>
            <person name="Copeland A."/>
            <person name="Cheng J.F."/>
            <person name="Lucas S."/>
            <person name="Tapia R."/>
            <person name="Goodwin L."/>
            <person name="Pitluck S."/>
            <person name="Ivanova N."/>
            <person name="Pagani I."/>
            <person name="Mavromatis K."/>
            <person name="Ovchinnikova G."/>
            <person name="Pati A."/>
            <person name="Chen A."/>
            <person name="Palaniappan K."/>
            <person name="Hauser L."/>
            <person name="Chang Y.J."/>
            <person name="Jeffries C.D."/>
            <person name="Detter J.C."/>
            <person name="Han C."/>
            <person name="Rohde M."/>
            <person name="Brambilla E."/>
            <person name="Goker M."/>
            <person name="Woyke T."/>
            <person name="Bristow J."/>
            <person name="Eisen J.A."/>
            <person name="Markowitz V."/>
            <person name="Hugenholtz P."/>
            <person name="Kyrpides N.C."/>
            <person name="Klenk H.P."/>
            <person name="Land M."/>
        </authorList>
    </citation>
    <scope>NUCLEOTIDE SEQUENCE [LARGE SCALE GENOMIC DNA]</scope>
    <source>
        <strain evidence="12">ATCC 33931 / DSM 2075 / LMG 7858 / VKM B-1802 / 2st14</strain>
    </source>
</reference>
<keyword evidence="12" id="KW-1185">Reference proteome</keyword>
<dbReference type="InterPro" id="IPR036097">
    <property type="entry name" value="HisK_dim/P_sf"/>
</dbReference>
<feature type="domain" description="PAS" evidence="10">
    <location>
        <begin position="22"/>
        <end position="64"/>
    </location>
</feature>
<dbReference type="SMART" id="SM00388">
    <property type="entry name" value="HisKA"/>
    <property type="match status" value="1"/>
</dbReference>
<dbReference type="InterPro" id="IPR013767">
    <property type="entry name" value="PAS_fold"/>
</dbReference>
<dbReference type="InterPro" id="IPR003661">
    <property type="entry name" value="HisK_dim/P_dom"/>
</dbReference>
<dbReference type="PANTHER" id="PTHR43065">
    <property type="entry name" value="SENSOR HISTIDINE KINASE"/>
    <property type="match status" value="1"/>
</dbReference>
<keyword evidence="3" id="KW-0597">Phosphoprotein</keyword>
<dbReference type="PROSITE" id="PS50109">
    <property type="entry name" value="HIS_KIN"/>
    <property type="match status" value="1"/>
</dbReference>
<organism evidence="11 12">
    <name type="scientific">Desulfarculus baarsii (strain ATCC 33931 / DSM 2075 / LMG 7858 / VKM B-1802 / 2st14)</name>
    <dbReference type="NCBI Taxonomy" id="644282"/>
    <lineage>
        <taxon>Bacteria</taxon>
        <taxon>Pseudomonadati</taxon>
        <taxon>Thermodesulfobacteriota</taxon>
        <taxon>Desulfarculia</taxon>
        <taxon>Desulfarculales</taxon>
        <taxon>Desulfarculaceae</taxon>
        <taxon>Desulfarculus</taxon>
    </lineage>
</organism>
<dbReference type="KEGG" id="dbr:Deba_3210"/>
<dbReference type="SUPFAM" id="SSF47384">
    <property type="entry name" value="Homodimeric domain of signal transducing histidine kinase"/>
    <property type="match status" value="1"/>
</dbReference>
<dbReference type="InterPro" id="IPR035965">
    <property type="entry name" value="PAS-like_dom_sf"/>
</dbReference>
<dbReference type="GO" id="GO:0005524">
    <property type="term" value="F:ATP binding"/>
    <property type="evidence" value="ECO:0007669"/>
    <property type="project" value="UniProtKB-KW"/>
</dbReference>
<dbReference type="GO" id="GO:0000155">
    <property type="term" value="F:phosphorelay sensor kinase activity"/>
    <property type="evidence" value="ECO:0007669"/>
    <property type="project" value="InterPro"/>
</dbReference>
<dbReference type="CDD" id="cd00082">
    <property type="entry name" value="HisKA"/>
    <property type="match status" value="1"/>
</dbReference>
<dbReference type="PRINTS" id="PR00344">
    <property type="entry name" value="BCTRLSENSOR"/>
</dbReference>
<dbReference type="Pfam" id="PF00512">
    <property type="entry name" value="HisKA"/>
    <property type="match status" value="1"/>
</dbReference>
<evidence type="ECO:0000313" key="11">
    <source>
        <dbReference type="EMBL" id="ADK86563.1"/>
    </source>
</evidence>
<evidence type="ECO:0000259" key="10">
    <source>
        <dbReference type="PROSITE" id="PS50112"/>
    </source>
</evidence>
<dbReference type="eggNOG" id="COG5000">
    <property type="taxonomic scope" value="Bacteria"/>
</dbReference>
<dbReference type="HOGENOM" id="CLU_000445_114_39_7"/>
<evidence type="ECO:0000259" key="9">
    <source>
        <dbReference type="PROSITE" id="PS50109"/>
    </source>
</evidence>
<dbReference type="InterPro" id="IPR005467">
    <property type="entry name" value="His_kinase_dom"/>
</dbReference>
<evidence type="ECO:0000256" key="2">
    <source>
        <dbReference type="ARBA" id="ARBA00012438"/>
    </source>
</evidence>
<keyword evidence="4" id="KW-0808">Transferase</keyword>
<feature type="domain" description="Histidine kinase" evidence="9">
    <location>
        <begin position="174"/>
        <end position="384"/>
    </location>
</feature>
<dbReference type="EC" id="2.7.13.3" evidence="2"/>
<evidence type="ECO:0000256" key="1">
    <source>
        <dbReference type="ARBA" id="ARBA00000085"/>
    </source>
</evidence>
<dbReference type="Gene3D" id="1.10.287.130">
    <property type="match status" value="1"/>
</dbReference>
<dbReference type="AlphaFoldDB" id="E1QLX8"/>
<evidence type="ECO:0000256" key="5">
    <source>
        <dbReference type="ARBA" id="ARBA00022741"/>
    </source>
</evidence>
<protein>
    <recommendedName>
        <fullName evidence="2">histidine kinase</fullName>
        <ecNumber evidence="2">2.7.13.3</ecNumber>
    </recommendedName>
</protein>
<keyword evidence="5" id="KW-0547">Nucleotide-binding</keyword>
<evidence type="ECO:0000256" key="7">
    <source>
        <dbReference type="ARBA" id="ARBA00022840"/>
    </source>
</evidence>
<dbReference type="Gene3D" id="3.30.565.10">
    <property type="entry name" value="Histidine kinase-like ATPase, C-terminal domain"/>
    <property type="match status" value="1"/>
</dbReference>
<keyword evidence="8" id="KW-0902">Two-component regulatory system</keyword>
<name>E1QLX8_DESB2</name>
<dbReference type="GO" id="GO:0006355">
    <property type="term" value="P:regulation of DNA-templated transcription"/>
    <property type="evidence" value="ECO:0007669"/>
    <property type="project" value="InterPro"/>
</dbReference>
<keyword evidence="7" id="KW-0067">ATP-binding</keyword>
<dbReference type="InterPro" id="IPR000014">
    <property type="entry name" value="PAS"/>
</dbReference>
<dbReference type="InterPro" id="IPR036890">
    <property type="entry name" value="HATPase_C_sf"/>
</dbReference>
<dbReference type="SMART" id="SM00387">
    <property type="entry name" value="HATPase_c"/>
    <property type="match status" value="1"/>
</dbReference>
<dbReference type="InterPro" id="IPR004358">
    <property type="entry name" value="Sig_transdc_His_kin-like_C"/>
</dbReference>
<dbReference type="STRING" id="644282.Deba_3210"/>
<dbReference type="NCBIfam" id="TIGR00229">
    <property type="entry name" value="sensory_box"/>
    <property type="match status" value="1"/>
</dbReference>
<accession>E1QLX8</accession>
<dbReference type="SUPFAM" id="SSF55785">
    <property type="entry name" value="PYP-like sensor domain (PAS domain)"/>
    <property type="match status" value="1"/>
</dbReference>
<dbReference type="Gene3D" id="3.30.450.20">
    <property type="entry name" value="PAS domain"/>
    <property type="match status" value="1"/>
</dbReference>
<dbReference type="Pfam" id="PF00989">
    <property type="entry name" value="PAS"/>
    <property type="match status" value="1"/>
</dbReference>
<proteinExistence type="predicted"/>
<evidence type="ECO:0000256" key="8">
    <source>
        <dbReference type="ARBA" id="ARBA00023012"/>
    </source>
</evidence>
<evidence type="ECO:0000256" key="4">
    <source>
        <dbReference type="ARBA" id="ARBA00022679"/>
    </source>
</evidence>
<dbReference type="SUPFAM" id="SSF55874">
    <property type="entry name" value="ATPase domain of HSP90 chaperone/DNA topoisomerase II/histidine kinase"/>
    <property type="match status" value="1"/>
</dbReference>
<dbReference type="SMART" id="SM00091">
    <property type="entry name" value="PAS"/>
    <property type="match status" value="1"/>
</dbReference>
<dbReference type="RefSeq" id="WP_013259999.1">
    <property type="nucleotide sequence ID" value="NC_014365.1"/>
</dbReference>
<gene>
    <name evidence="11" type="ordered locus">Deba_3210</name>
</gene>